<gene>
    <name evidence="2" type="ORF">M5G11_13225</name>
</gene>
<keyword evidence="3" id="KW-1185">Reference proteome</keyword>
<dbReference type="EMBL" id="JAMDGY010000029">
    <property type="protein sequence ID" value="MDD0991501.1"/>
    <property type="molecule type" value="Genomic_DNA"/>
</dbReference>
<reference evidence="2 3" key="1">
    <citation type="submission" date="2022-05" db="EMBL/GenBank/DDBJ databases">
        <title>Novel Pseudomonas spp. Isolated from a Rainbow Trout Aquaculture Facility.</title>
        <authorList>
            <person name="Testerman T."/>
            <person name="Graf J."/>
        </authorList>
    </citation>
    <scope>NUCLEOTIDE SEQUENCE [LARGE SCALE GENOMIC DNA]</scope>
    <source>
        <strain evidence="2 3">ID681</strain>
    </source>
</reference>
<dbReference type="Proteomes" id="UP001148203">
    <property type="component" value="Unassembled WGS sequence"/>
</dbReference>
<evidence type="ECO:0000313" key="3">
    <source>
        <dbReference type="Proteomes" id="UP001148203"/>
    </source>
</evidence>
<accession>A0ABT5NTJ2</accession>
<organism evidence="2 3">
    <name type="scientific">Pseudomonas fontis</name>
    <dbReference type="NCBI Taxonomy" id="2942633"/>
    <lineage>
        <taxon>Bacteria</taxon>
        <taxon>Pseudomonadati</taxon>
        <taxon>Pseudomonadota</taxon>
        <taxon>Gammaproteobacteria</taxon>
        <taxon>Pseudomonadales</taxon>
        <taxon>Pseudomonadaceae</taxon>
        <taxon>Pseudomonas</taxon>
    </lineage>
</organism>
<evidence type="ECO:0000256" key="1">
    <source>
        <dbReference type="SAM" id="MobiDB-lite"/>
    </source>
</evidence>
<proteinExistence type="predicted"/>
<protein>
    <submittedName>
        <fullName evidence="2">Uncharacterized protein</fullName>
    </submittedName>
</protein>
<sequence>MTTSSPVSSNALNFMNPISGAVDPRTGQYTCSLSLPEVKANNLAGPVVSLQLIFNPLNSLDSGFGKGWNLQLSQFDPTKRVLSLHTGETFRVNFPVLGEGVVPEKNSTRSGSTETTPTSIASSISPA</sequence>
<comment type="caution">
    <text evidence="2">The sequence shown here is derived from an EMBL/GenBank/DDBJ whole genome shotgun (WGS) entry which is preliminary data.</text>
</comment>
<dbReference type="RefSeq" id="WP_273910724.1">
    <property type="nucleotide sequence ID" value="NZ_JAMDGX010000033.1"/>
</dbReference>
<feature type="region of interest" description="Disordered" evidence="1">
    <location>
        <begin position="101"/>
        <end position="127"/>
    </location>
</feature>
<evidence type="ECO:0000313" key="2">
    <source>
        <dbReference type="EMBL" id="MDD0991501.1"/>
    </source>
</evidence>
<name>A0ABT5NTJ2_9PSED</name>
<feature type="compositionally biased region" description="Low complexity" evidence="1">
    <location>
        <begin position="112"/>
        <end position="127"/>
    </location>
</feature>